<feature type="domain" description="O-GlcNAc transferase C-terminal" evidence="6">
    <location>
        <begin position="536"/>
        <end position="725"/>
    </location>
</feature>
<evidence type="ECO:0000256" key="2">
    <source>
        <dbReference type="ARBA" id="ARBA00022676"/>
    </source>
</evidence>
<feature type="domain" description="O-GlcNAc transferase C-terminal" evidence="6">
    <location>
        <begin position="337"/>
        <end position="527"/>
    </location>
</feature>
<comment type="caution">
    <text evidence="7">The sequence shown here is derived from an EMBL/GenBank/DDBJ whole genome shotgun (WGS) entry which is preliminary data.</text>
</comment>
<evidence type="ECO:0000256" key="3">
    <source>
        <dbReference type="ARBA" id="ARBA00022679"/>
    </source>
</evidence>
<keyword evidence="2" id="KW-0328">Glycosyltransferase</keyword>
<dbReference type="Gene3D" id="3.40.50.11380">
    <property type="match status" value="1"/>
</dbReference>
<evidence type="ECO:0000256" key="4">
    <source>
        <dbReference type="ARBA" id="ARBA00022737"/>
    </source>
</evidence>
<evidence type="ECO:0000256" key="1">
    <source>
        <dbReference type="ARBA" id="ARBA00004922"/>
    </source>
</evidence>
<dbReference type="SUPFAM" id="SSF48452">
    <property type="entry name" value="TPR-like"/>
    <property type="match status" value="1"/>
</dbReference>
<sequence>MSNDISTTQAYYSLTAGDYIHAQSLYEMLISSEPQIKSHYWYLGLSLLLQGKEEEAQIAWLSGIEDDDISYHVDEIERSTEELCQVLEIEALRQESLTDYKLSWLIRQHIREINPNQINNLLKLFILSIEIGNFNIEELNDFSLIELMQLSDNQNIDRLLLLKLIAKILEIDPSNPLSFQFISQCSDYYISNSNDFINVVKPTALKIGFGLNDFTLAENMTEVCLDLQPQNLELLSHLAAFSRRNLNYTKCIDTANIYLSLATDLPNQIIATHLILEALMAAGEDWESIFTVSKSQLELLQKLIEDKPKYIDVNVISNLFNATFFQSYLTDTPQANHSIRHKINSLCQSYVNLMKQNLLNKRKKININEKLVHNNKIKVGYLSTCLRRHSIGWLSRWIFQHHDHDLFLVHAYAISPLPNETDSIQAQIAYYSDKAYSLDSNVENIINQICQDEIDILIDLDSVTGGFICEVMALKPAPIQVTWLGFDASGIPAIDYFIADPYVLPKDAQDYYSEKIWRLPNTYIAVDGFEFSIPSISREQLNIPDDAVVYLCTQTSYKRFPDTVHLQMQIINSVSNSYFLIKGWGEEEGTKRFFIDIAKKEGVSEDRLRFLPLADSEAEHRANLRIADVVLDTYPYNGATTTMETLWMCIPLVTKVGQQFSARNSYTMMMNVGVTEGISWTDEEYVEWGIRLGKDENLRKQIFWRLKESRKTSPLWDAKQFTKDIENAYQQMWSNYLAEIK</sequence>
<gene>
    <name evidence="7" type="ORF">FEV09_05875</name>
</gene>
<dbReference type="EMBL" id="VBTY01000032">
    <property type="protein sequence ID" value="MDG3494082.1"/>
    <property type="molecule type" value="Genomic_DNA"/>
</dbReference>
<comment type="pathway">
    <text evidence="1">Protein modification; protein glycosylation.</text>
</comment>
<dbReference type="Gene3D" id="1.25.40.10">
    <property type="entry name" value="Tetratricopeptide repeat domain"/>
    <property type="match status" value="1"/>
</dbReference>
<keyword evidence="5" id="KW-0802">TPR repeat</keyword>
<evidence type="ECO:0000313" key="7">
    <source>
        <dbReference type="EMBL" id="MDG3494082.1"/>
    </source>
</evidence>
<dbReference type="RefSeq" id="WP_009626144.1">
    <property type="nucleotide sequence ID" value="NZ_VBTY01000032.1"/>
</dbReference>
<organism evidence="7 8">
    <name type="scientific">Pseudanabaena catenata USMAC16</name>
    <dbReference type="NCBI Taxonomy" id="1855837"/>
    <lineage>
        <taxon>Bacteria</taxon>
        <taxon>Bacillati</taxon>
        <taxon>Cyanobacteriota</taxon>
        <taxon>Cyanophyceae</taxon>
        <taxon>Pseudanabaenales</taxon>
        <taxon>Pseudanabaenaceae</taxon>
        <taxon>Pseudanabaena</taxon>
    </lineage>
</organism>
<proteinExistence type="predicted"/>
<dbReference type="PANTHER" id="PTHR44835:SF1">
    <property type="entry name" value="PROTEIN O-GLCNAC TRANSFERASE"/>
    <property type="match status" value="1"/>
</dbReference>
<dbReference type="InterPro" id="IPR051939">
    <property type="entry name" value="Glycosyltr_41/O-GlcNAc_trsf"/>
</dbReference>
<keyword evidence="3 7" id="KW-0808">Transferase</keyword>
<dbReference type="Proteomes" id="UP001152872">
    <property type="component" value="Unassembled WGS sequence"/>
</dbReference>
<accession>A0A9X4RH61</accession>
<evidence type="ECO:0000256" key="5">
    <source>
        <dbReference type="ARBA" id="ARBA00022803"/>
    </source>
</evidence>
<dbReference type="InterPro" id="IPR029489">
    <property type="entry name" value="OGT/SEC/SPY_C"/>
</dbReference>
<dbReference type="Gene3D" id="3.40.50.2000">
    <property type="entry name" value="Glycogen Phosphorylase B"/>
    <property type="match status" value="1"/>
</dbReference>
<dbReference type="AlphaFoldDB" id="A0A9X4RH61"/>
<name>A0A9X4RH61_9CYAN</name>
<reference evidence="7" key="1">
    <citation type="submission" date="2019-05" db="EMBL/GenBank/DDBJ databases">
        <title>Whole genome sequencing of Pseudanabaena catenata USMAC16.</title>
        <authorList>
            <person name="Khan Z."/>
            <person name="Omar W.M."/>
            <person name="Convey P."/>
            <person name="Merican F."/>
            <person name="Najimudin N."/>
        </authorList>
    </citation>
    <scope>NUCLEOTIDE SEQUENCE</scope>
    <source>
        <strain evidence="7">USMAC16</strain>
    </source>
</reference>
<keyword evidence="4" id="KW-0677">Repeat</keyword>
<dbReference type="InterPro" id="IPR011990">
    <property type="entry name" value="TPR-like_helical_dom_sf"/>
</dbReference>
<protein>
    <submittedName>
        <fullName evidence="7">O-linked N-acetylglucosamine transferase, SPINDLY family protein</fullName>
    </submittedName>
</protein>
<dbReference type="GO" id="GO:0016757">
    <property type="term" value="F:glycosyltransferase activity"/>
    <property type="evidence" value="ECO:0007669"/>
    <property type="project" value="UniProtKB-KW"/>
</dbReference>
<evidence type="ECO:0000313" key="8">
    <source>
        <dbReference type="Proteomes" id="UP001152872"/>
    </source>
</evidence>
<evidence type="ECO:0000259" key="6">
    <source>
        <dbReference type="Pfam" id="PF13844"/>
    </source>
</evidence>
<keyword evidence="8" id="KW-1185">Reference proteome</keyword>
<dbReference type="Pfam" id="PF13844">
    <property type="entry name" value="Glyco_transf_41"/>
    <property type="match status" value="2"/>
</dbReference>
<dbReference type="PANTHER" id="PTHR44835">
    <property type="entry name" value="UDP-N-ACETYLGLUCOSAMINE--PEPTIDE N-ACETYLGLUCOSAMINYLTRANSFERASE SPINDLY-RELATED"/>
    <property type="match status" value="1"/>
</dbReference>